<dbReference type="EMBL" id="CT868311">
    <property type="protein sequence ID" value="CAK78561.1"/>
    <property type="molecule type" value="Genomic_DNA"/>
</dbReference>
<reference evidence="1 2" key="1">
    <citation type="journal article" date="2006" name="Nature">
        <title>Global trends of whole-genome duplications revealed by the ciliate Paramecium tetraurelia.</title>
        <authorList>
            <consortium name="Genoscope"/>
            <person name="Aury J.-M."/>
            <person name="Jaillon O."/>
            <person name="Duret L."/>
            <person name="Noel B."/>
            <person name="Jubin C."/>
            <person name="Porcel B.M."/>
            <person name="Segurens B."/>
            <person name="Daubin V."/>
            <person name="Anthouard V."/>
            <person name="Aiach N."/>
            <person name="Arnaiz O."/>
            <person name="Billaut A."/>
            <person name="Beisson J."/>
            <person name="Blanc I."/>
            <person name="Bouhouche K."/>
            <person name="Camara F."/>
            <person name="Duharcourt S."/>
            <person name="Guigo R."/>
            <person name="Gogendeau D."/>
            <person name="Katinka M."/>
            <person name="Keller A.-M."/>
            <person name="Kissmehl R."/>
            <person name="Klotz C."/>
            <person name="Koll F."/>
            <person name="Le Moue A."/>
            <person name="Lepere C."/>
            <person name="Malinsky S."/>
            <person name="Nowacki M."/>
            <person name="Nowak J.K."/>
            <person name="Plattner H."/>
            <person name="Poulain J."/>
            <person name="Ruiz F."/>
            <person name="Serrano V."/>
            <person name="Zagulski M."/>
            <person name="Dessen P."/>
            <person name="Betermier M."/>
            <person name="Weissenbach J."/>
            <person name="Scarpelli C."/>
            <person name="Schachter V."/>
            <person name="Sperling L."/>
            <person name="Meyer E."/>
            <person name="Cohen J."/>
            <person name="Wincker P."/>
        </authorList>
    </citation>
    <scope>NUCLEOTIDE SEQUENCE [LARGE SCALE GENOMIC DNA]</scope>
    <source>
        <strain evidence="1 2">Stock d4-2</strain>
    </source>
</reference>
<accession>A0D694</accession>
<keyword evidence="2" id="KW-1185">Reference proteome</keyword>
<name>A0D694_PARTE</name>
<dbReference type="RefSeq" id="XP_001445958.1">
    <property type="nucleotide sequence ID" value="XM_001445921.1"/>
</dbReference>
<dbReference type="HOGENOM" id="CLU_1242195_0_0_1"/>
<dbReference type="InParanoid" id="A0D694"/>
<dbReference type="AlphaFoldDB" id="A0D694"/>
<evidence type="ECO:0000313" key="2">
    <source>
        <dbReference type="Proteomes" id="UP000000600"/>
    </source>
</evidence>
<dbReference type="Proteomes" id="UP000000600">
    <property type="component" value="Unassembled WGS sequence"/>
</dbReference>
<organism evidence="1 2">
    <name type="scientific">Paramecium tetraurelia</name>
    <dbReference type="NCBI Taxonomy" id="5888"/>
    <lineage>
        <taxon>Eukaryota</taxon>
        <taxon>Sar</taxon>
        <taxon>Alveolata</taxon>
        <taxon>Ciliophora</taxon>
        <taxon>Intramacronucleata</taxon>
        <taxon>Oligohymenophorea</taxon>
        <taxon>Peniculida</taxon>
        <taxon>Parameciidae</taxon>
        <taxon>Paramecium</taxon>
    </lineage>
</organism>
<dbReference type="KEGG" id="ptm:GSPATT00039293001"/>
<proteinExistence type="predicted"/>
<dbReference type="GeneID" id="5031748"/>
<evidence type="ECO:0000313" key="1">
    <source>
        <dbReference type="EMBL" id="CAK78561.1"/>
    </source>
</evidence>
<protein>
    <submittedName>
        <fullName evidence="1">Uncharacterized protein</fullName>
    </submittedName>
</protein>
<gene>
    <name evidence="1" type="ORF">GSPATT00039293001</name>
</gene>
<sequence length="223" mass="26252">MLTGFFSYGVENFQNRYVYMICFQISKQYRQVYQFAMLCLMRQQIEGEKVAKQQNDKFDPDLELKLCQGTLGHLDKTSCGAFSQYKCLNQKKYLEQKENVQSAKQAQNKSCDTKNQILKEVTLILTSRGMEMLCVKNPQQNLHPLPNMIKLNFSNPRLFQSIENEQSWDLLDMDSRSISLTESCRIPIYIFKNYWQQSNGADQKIKSILQNQKKGLYFLKKFR</sequence>